<protein>
    <submittedName>
        <fullName evidence="2">Uncharacterized protein</fullName>
    </submittedName>
</protein>
<organism evidence="2">
    <name type="scientific">Heterosigma akashiwo</name>
    <name type="common">Chromophytic alga</name>
    <name type="synonym">Heterosigma carterae</name>
    <dbReference type="NCBI Taxonomy" id="2829"/>
    <lineage>
        <taxon>Eukaryota</taxon>
        <taxon>Sar</taxon>
        <taxon>Stramenopiles</taxon>
        <taxon>Ochrophyta</taxon>
        <taxon>Raphidophyceae</taxon>
        <taxon>Chattonellales</taxon>
        <taxon>Chattonellaceae</taxon>
        <taxon>Heterosigma</taxon>
    </lineage>
</organism>
<reference evidence="2" key="1">
    <citation type="submission" date="2021-01" db="EMBL/GenBank/DDBJ databases">
        <authorList>
            <person name="Corre E."/>
            <person name="Pelletier E."/>
            <person name="Niang G."/>
            <person name="Scheremetjew M."/>
            <person name="Finn R."/>
            <person name="Kale V."/>
            <person name="Holt S."/>
            <person name="Cochrane G."/>
            <person name="Meng A."/>
            <person name="Brown T."/>
            <person name="Cohen L."/>
        </authorList>
    </citation>
    <scope>NUCLEOTIDE SEQUENCE</scope>
    <source>
        <strain evidence="2">CCMP3107</strain>
    </source>
</reference>
<dbReference type="EMBL" id="HBIU01053666">
    <property type="protein sequence ID" value="CAE0646842.1"/>
    <property type="molecule type" value="Transcribed_RNA"/>
</dbReference>
<evidence type="ECO:0000313" key="2">
    <source>
        <dbReference type="EMBL" id="CAE0646842.1"/>
    </source>
</evidence>
<gene>
    <name evidence="2" type="ORF">HAKA00212_LOCUS23678</name>
</gene>
<dbReference type="AlphaFoldDB" id="A0A7S3YBI9"/>
<accession>A0A7S3YBI9</accession>
<feature type="compositionally biased region" description="Low complexity" evidence="1">
    <location>
        <begin position="87"/>
        <end position="96"/>
    </location>
</feature>
<evidence type="ECO:0000256" key="1">
    <source>
        <dbReference type="SAM" id="MobiDB-lite"/>
    </source>
</evidence>
<name>A0A7S3YBI9_HETAK</name>
<proteinExistence type="predicted"/>
<sequence length="271" mass="30085">MATVFAKQSETFGIEIVRPAYQPLVSPPLNNFKHYLNPSADDDWIQVSCSTRNRWRTSPQRLPKNSCQKAPEHSTQYSILYSHPGHTSDTSSSESSCQPVSKQIQGLGPFKSCDEFELPFSDFEEDGYESLTDDEYRLFSSVEVLTRPASIDSVISRKVSLQEDMCTDTPALSSVIDQLENDRSVARTLSQPVSACGKVQISRTLSQPAPELSPPWHEAFVAQCTNCQGSMGPARRACRGVCYVKKCRCEHFLQSLDTGDGDQSADEENQG</sequence>
<feature type="region of interest" description="Disordered" evidence="1">
    <location>
        <begin position="80"/>
        <end position="99"/>
    </location>
</feature>